<keyword evidence="12" id="KW-1185">Reference proteome</keyword>
<feature type="domain" description="Chemokine interleukin-8-like" evidence="10">
    <location>
        <begin position="28"/>
        <end position="86"/>
    </location>
</feature>
<keyword evidence="3 9" id="KW-0202">Cytokine</keyword>
<accession>A0AAV6GSX1</accession>
<dbReference type="SUPFAM" id="SSF54117">
    <property type="entry name" value="Interleukin 8-like chemokines"/>
    <property type="match status" value="1"/>
</dbReference>
<evidence type="ECO:0000313" key="12">
    <source>
        <dbReference type="Proteomes" id="UP000823561"/>
    </source>
</evidence>
<dbReference type="SMART" id="SM00199">
    <property type="entry name" value="SCY"/>
    <property type="match status" value="1"/>
</dbReference>
<dbReference type="GO" id="GO:0005615">
    <property type="term" value="C:extracellular space"/>
    <property type="evidence" value="ECO:0007669"/>
    <property type="project" value="UniProtKB-KW"/>
</dbReference>
<dbReference type="Gene3D" id="2.40.50.40">
    <property type="match status" value="1"/>
</dbReference>
<evidence type="ECO:0000256" key="2">
    <source>
        <dbReference type="ARBA" id="ARBA00010868"/>
    </source>
</evidence>
<keyword evidence="5 9" id="KW-0732">Signal</keyword>
<organism evidence="11 12">
    <name type="scientific">Alosa alosa</name>
    <name type="common">allis shad</name>
    <dbReference type="NCBI Taxonomy" id="278164"/>
    <lineage>
        <taxon>Eukaryota</taxon>
        <taxon>Metazoa</taxon>
        <taxon>Chordata</taxon>
        <taxon>Craniata</taxon>
        <taxon>Vertebrata</taxon>
        <taxon>Euteleostomi</taxon>
        <taxon>Actinopterygii</taxon>
        <taxon>Neopterygii</taxon>
        <taxon>Teleostei</taxon>
        <taxon>Clupei</taxon>
        <taxon>Clupeiformes</taxon>
        <taxon>Clupeoidei</taxon>
        <taxon>Clupeidae</taxon>
        <taxon>Alosa</taxon>
    </lineage>
</organism>
<proteinExistence type="inferred from homology"/>
<comment type="function">
    <text evidence="7">Monokine with inflammatory and chemokinetic properties. Binds to CCR1, CCR4 and CCR5. One of the major HIV-suppressive factors produced by CD8+ T-cells. Recombinant MIP-1-alpha induces a dose-dependent inhibition of different strains of HIV-1, HIV-2, and simian immunodeficiency virus (SIV).</text>
</comment>
<evidence type="ECO:0000256" key="5">
    <source>
        <dbReference type="ARBA" id="ARBA00022729"/>
    </source>
</evidence>
<comment type="similarity">
    <text evidence="2 9">Belongs to the intercrine beta (chemokine CC) family.</text>
</comment>
<evidence type="ECO:0000256" key="1">
    <source>
        <dbReference type="ARBA" id="ARBA00004613"/>
    </source>
</evidence>
<evidence type="ECO:0000313" key="11">
    <source>
        <dbReference type="EMBL" id="KAG5276732.1"/>
    </source>
</evidence>
<dbReference type="CDD" id="cd00272">
    <property type="entry name" value="Chemokine_CC"/>
    <property type="match status" value="1"/>
</dbReference>
<dbReference type="PANTHER" id="PTHR12015">
    <property type="entry name" value="SMALL INDUCIBLE CYTOKINE A"/>
    <property type="match status" value="1"/>
</dbReference>
<keyword evidence="9" id="KW-0145">Chemotaxis</keyword>
<dbReference type="Proteomes" id="UP000823561">
    <property type="component" value="Chromosome 8"/>
</dbReference>
<dbReference type="FunFam" id="2.40.50.40:FF:000002">
    <property type="entry name" value="C-C motif chemokine"/>
    <property type="match status" value="1"/>
</dbReference>
<dbReference type="EMBL" id="JADWDJ010000008">
    <property type="protein sequence ID" value="KAG5276732.1"/>
    <property type="molecule type" value="Genomic_DNA"/>
</dbReference>
<dbReference type="PANTHER" id="PTHR12015:SF183">
    <property type="entry name" value="C-C MOTIF CHEMOKINE 3"/>
    <property type="match status" value="1"/>
</dbReference>
<keyword evidence="4 9" id="KW-0964">Secreted</keyword>
<evidence type="ECO:0000256" key="6">
    <source>
        <dbReference type="ARBA" id="ARBA00023157"/>
    </source>
</evidence>
<evidence type="ECO:0000256" key="4">
    <source>
        <dbReference type="ARBA" id="ARBA00022525"/>
    </source>
</evidence>
<evidence type="ECO:0000256" key="8">
    <source>
        <dbReference type="ARBA" id="ARBA00046726"/>
    </source>
</evidence>
<dbReference type="InterPro" id="IPR001811">
    <property type="entry name" value="Chemokine_IL8-like_dom"/>
</dbReference>
<sequence>MKLSCVVAVAVLVLALCSQGQSQTAAGPDKCCFNYYGKTIPVRAIKEYKVTHPSCPKRAVILITMKGKELCANPEAKQVQDIMDKLDDLFGTPAPTRSP</sequence>
<protein>
    <recommendedName>
        <fullName evidence="9">C-C motif chemokine</fullName>
    </recommendedName>
</protein>
<feature type="signal peptide" evidence="9">
    <location>
        <begin position="1"/>
        <end position="20"/>
    </location>
</feature>
<dbReference type="GO" id="GO:0006955">
    <property type="term" value="P:immune response"/>
    <property type="evidence" value="ECO:0007669"/>
    <property type="project" value="InterPro"/>
</dbReference>
<dbReference type="InterPro" id="IPR036048">
    <property type="entry name" value="Interleukin_8-like_sf"/>
</dbReference>
<comment type="subcellular location">
    <subcellularLocation>
        <location evidence="1 9">Secreted</location>
    </subcellularLocation>
</comment>
<dbReference type="Pfam" id="PF00048">
    <property type="entry name" value="IL8"/>
    <property type="match status" value="1"/>
</dbReference>
<reference evidence="11" key="1">
    <citation type="submission" date="2020-10" db="EMBL/GenBank/DDBJ databases">
        <title>Chromosome-scale genome assembly of the Allis shad, Alosa alosa.</title>
        <authorList>
            <person name="Margot Z."/>
            <person name="Christophe K."/>
            <person name="Cabau C."/>
            <person name="Louis A."/>
            <person name="Berthelot C."/>
            <person name="Parey E."/>
            <person name="Roest Crollius H."/>
            <person name="Montfort J."/>
            <person name="Robinson-Rechavi M."/>
            <person name="Bucao C."/>
            <person name="Bouchez O."/>
            <person name="Gislard M."/>
            <person name="Lluch J."/>
            <person name="Milhes M."/>
            <person name="Lampietro C."/>
            <person name="Lopez Roques C."/>
            <person name="Donnadieu C."/>
            <person name="Braasch I."/>
            <person name="Desvignes T."/>
            <person name="Postlethwait J."/>
            <person name="Bobe J."/>
            <person name="Guiguen Y."/>
        </authorList>
    </citation>
    <scope>NUCLEOTIDE SEQUENCE</scope>
    <source>
        <strain evidence="11">M-15738</strain>
        <tissue evidence="11">Blood</tissue>
    </source>
</reference>
<gene>
    <name evidence="11" type="ORF">AALO_G00109100</name>
</gene>
<evidence type="ECO:0000256" key="7">
    <source>
        <dbReference type="ARBA" id="ARBA00044740"/>
    </source>
</evidence>
<comment type="caution">
    <text evidence="11">The sequence shown here is derived from an EMBL/GenBank/DDBJ whole genome shotgun (WGS) entry which is preliminary data.</text>
</comment>
<keyword evidence="6" id="KW-1015">Disulfide bond</keyword>
<dbReference type="InterPro" id="IPR039809">
    <property type="entry name" value="Chemokine_b/g/d"/>
</dbReference>
<evidence type="ECO:0000256" key="9">
    <source>
        <dbReference type="RuleBase" id="RU361150"/>
    </source>
</evidence>
<dbReference type="PROSITE" id="PS00472">
    <property type="entry name" value="SMALL_CYTOKINES_CC"/>
    <property type="match status" value="1"/>
</dbReference>
<name>A0AAV6GSX1_9TELE</name>
<feature type="chain" id="PRO_5043113756" description="C-C motif chemokine" evidence="9">
    <location>
        <begin position="21"/>
        <end position="99"/>
    </location>
</feature>
<dbReference type="InterPro" id="IPR000827">
    <property type="entry name" value="Chemokine_CC_CS"/>
</dbReference>
<evidence type="ECO:0000259" key="10">
    <source>
        <dbReference type="SMART" id="SM00199"/>
    </source>
</evidence>
<dbReference type="GO" id="GO:0008009">
    <property type="term" value="F:chemokine activity"/>
    <property type="evidence" value="ECO:0007669"/>
    <property type="project" value="InterPro"/>
</dbReference>
<dbReference type="AlphaFoldDB" id="A0AAV6GSX1"/>
<comment type="subunit">
    <text evidence="8">Self-associates. Also heterodimer of MIP-1-alpha(4-69) and MIP-1-beta(3-69). Interacts with CCR1.</text>
</comment>
<evidence type="ECO:0000256" key="3">
    <source>
        <dbReference type="ARBA" id="ARBA00022514"/>
    </source>
</evidence>